<evidence type="ECO:0000259" key="1">
    <source>
        <dbReference type="PROSITE" id="PS50181"/>
    </source>
</evidence>
<name>A0ABC8YPU8_9POAL</name>
<evidence type="ECO:0000313" key="2">
    <source>
        <dbReference type="EMBL" id="CAL4947483.1"/>
    </source>
</evidence>
<gene>
    <name evidence="2" type="ORF">URODEC1_LOCUS36797</name>
</gene>
<dbReference type="SMART" id="SM00256">
    <property type="entry name" value="FBOX"/>
    <property type="match status" value="1"/>
</dbReference>
<dbReference type="InterPro" id="IPR001810">
    <property type="entry name" value="F-box_dom"/>
</dbReference>
<dbReference type="SUPFAM" id="SSF81383">
    <property type="entry name" value="F-box domain"/>
    <property type="match status" value="1"/>
</dbReference>
<feature type="domain" description="F-box" evidence="1">
    <location>
        <begin position="360"/>
        <end position="409"/>
    </location>
</feature>
<dbReference type="InterPro" id="IPR011043">
    <property type="entry name" value="Gal_Oxase/kelch_b-propeller"/>
</dbReference>
<dbReference type="AlphaFoldDB" id="A0ABC8YPU8"/>
<accession>A0ABC8YPU8</accession>
<proteinExistence type="predicted"/>
<keyword evidence="3" id="KW-1185">Reference proteome</keyword>
<protein>
    <recommendedName>
        <fullName evidence="1">F-box domain-containing protein</fullName>
    </recommendedName>
</protein>
<dbReference type="Pfam" id="PF03478">
    <property type="entry name" value="Beta-prop_KIB1-4"/>
    <property type="match status" value="2"/>
</dbReference>
<evidence type="ECO:0000313" key="3">
    <source>
        <dbReference type="Proteomes" id="UP001497457"/>
    </source>
</evidence>
<dbReference type="InterPro" id="IPR036047">
    <property type="entry name" value="F-box-like_dom_sf"/>
</dbReference>
<dbReference type="InterPro" id="IPR005174">
    <property type="entry name" value="KIB1-4_b-propeller"/>
</dbReference>
<sequence>MASKANDSLMPPELEIGSKPLLIMFNGVDRPVLVDPFDGGFREATLELEALQGKECLYCFQGEWLLMFDGGTKECFLVSLISLSRISLPPLLTPLENLYMCALSSPTLPDCTIMFIAERIKYGGDDDDDDDEEEERYLVYCRPGGEEWWEMDNETDGTYDAMFDKIVGSQGTMYVRTEMNTFVVVNAALSSSSDAYIERRGIQHPSKMRWGWGQNTYLVESDGDVFLLQFYTHGFYNSEVIDMDIHRLDTSGYVWEKVESIGDRTIFVSSNNCVALSSTSRAGIQPDCVHLLHEHCFDGTRLYTIRLDDRTMRCSLLPAGSFDSLYWVVPSSFKKGLSENLTQWNNKIKLTSYEDMEQALAPWSSLPVEMVEELVPRISLIDYLNVRGVCKRWNLISKPIQYGKRYPRYPMLMSIFSSSIGVFKLFDPIVEQEYTMKNNSLVPCKDYFQMPLFTKDGWVLVIRGDKYMYAANPFTGDVVELPDLPWLGEQFDGISFSSPPNSPNCIVCSIHKERVSNQAQSNTIYVMVWRTGDKQWTKKKIEDHTEFRTAYSNPIFYHGEFYCLGTRGNLGIFNPNNMTWRVLDKPDPILVGDPMPGEQYCHLLEFRDDLIAIFRPHDKGPIDLYRLNKSQMVWIKIDRLDDEVVYVDNWNAIMMPAPRDVCCNRIYLPKLGVYDEARDAHNSAFYDLRSRSYYPNYYGLTERMNSIWILPNFRDQ</sequence>
<dbReference type="PROSITE" id="PS50181">
    <property type="entry name" value="FBOX"/>
    <property type="match status" value="1"/>
</dbReference>
<dbReference type="PANTHER" id="PTHR33127">
    <property type="entry name" value="TRANSMEMBRANE PROTEIN"/>
    <property type="match status" value="1"/>
</dbReference>
<organism evidence="2 3">
    <name type="scientific">Urochloa decumbens</name>
    <dbReference type="NCBI Taxonomy" id="240449"/>
    <lineage>
        <taxon>Eukaryota</taxon>
        <taxon>Viridiplantae</taxon>
        <taxon>Streptophyta</taxon>
        <taxon>Embryophyta</taxon>
        <taxon>Tracheophyta</taxon>
        <taxon>Spermatophyta</taxon>
        <taxon>Magnoliopsida</taxon>
        <taxon>Liliopsida</taxon>
        <taxon>Poales</taxon>
        <taxon>Poaceae</taxon>
        <taxon>PACMAD clade</taxon>
        <taxon>Panicoideae</taxon>
        <taxon>Panicodae</taxon>
        <taxon>Paniceae</taxon>
        <taxon>Melinidinae</taxon>
        <taxon>Urochloa</taxon>
    </lineage>
</organism>
<reference evidence="2" key="1">
    <citation type="submission" date="2024-10" db="EMBL/GenBank/DDBJ databases">
        <authorList>
            <person name="Ryan C."/>
        </authorList>
    </citation>
    <scope>NUCLEOTIDE SEQUENCE [LARGE SCALE GENOMIC DNA]</scope>
</reference>
<dbReference type="Proteomes" id="UP001497457">
    <property type="component" value="Chromosome 17b"/>
</dbReference>
<dbReference type="PANTHER" id="PTHR33127:SF97">
    <property type="entry name" value="OS08G0448300 PROTEIN"/>
    <property type="match status" value="1"/>
</dbReference>
<dbReference type="SUPFAM" id="SSF50965">
    <property type="entry name" value="Galactose oxidase, central domain"/>
    <property type="match status" value="1"/>
</dbReference>
<dbReference type="EMBL" id="OZ075127">
    <property type="protein sequence ID" value="CAL4947483.1"/>
    <property type="molecule type" value="Genomic_DNA"/>
</dbReference>